<dbReference type="Pfam" id="PF01636">
    <property type="entry name" value="APH"/>
    <property type="match status" value="1"/>
</dbReference>
<dbReference type="SUPFAM" id="SSF56112">
    <property type="entry name" value="Protein kinase-like (PK-like)"/>
    <property type="match status" value="1"/>
</dbReference>
<dbReference type="GO" id="GO:0016301">
    <property type="term" value="F:kinase activity"/>
    <property type="evidence" value="ECO:0007669"/>
    <property type="project" value="UniProtKB-KW"/>
</dbReference>
<evidence type="ECO:0000313" key="3">
    <source>
        <dbReference type="Proteomes" id="UP000199548"/>
    </source>
</evidence>
<evidence type="ECO:0000313" key="2">
    <source>
        <dbReference type="EMBL" id="SFI45521.1"/>
    </source>
</evidence>
<feature type="domain" description="Aminoglycoside phosphotransferase" evidence="1">
    <location>
        <begin position="39"/>
        <end position="259"/>
    </location>
</feature>
<dbReference type="InterPro" id="IPR011009">
    <property type="entry name" value="Kinase-like_dom_sf"/>
</dbReference>
<keyword evidence="2" id="KW-0808">Transferase</keyword>
<gene>
    <name evidence="2" type="ORF">SAMN05192543_103161</name>
</gene>
<dbReference type="PANTHER" id="PTHR47829:SF3">
    <property type="entry name" value="AMINOGLYCOSIDE PHOSPHOTRANSFERASE DOMAIN-CONTAINING PROTEIN"/>
    <property type="match status" value="1"/>
</dbReference>
<dbReference type="Gene3D" id="3.30.200.20">
    <property type="entry name" value="Phosphorylase Kinase, domain 1"/>
    <property type="match status" value="1"/>
</dbReference>
<dbReference type="PANTHER" id="PTHR47829">
    <property type="entry name" value="HYDROLASE, PUTATIVE (AFU_ORTHOLOGUE AFUA_1G12880)-RELATED"/>
    <property type="match status" value="1"/>
</dbReference>
<keyword evidence="2" id="KW-0418">Kinase</keyword>
<dbReference type="InterPro" id="IPR052898">
    <property type="entry name" value="ACAD10-like"/>
</dbReference>
<proteinExistence type="predicted"/>
<keyword evidence="3" id="KW-1185">Reference proteome</keyword>
<dbReference type="CDD" id="cd05154">
    <property type="entry name" value="ACAD10_11_N-like"/>
    <property type="match status" value="1"/>
</dbReference>
<dbReference type="InterPro" id="IPR002575">
    <property type="entry name" value="Aminoglycoside_PTrfase"/>
</dbReference>
<sequence>MTDALPLAATVDPAHRLDIEALATYLEQHLDGFAGPLEYSRFSGGQSNPTYLLTTPSRRYVLRRKPAGQLLPSAHAIDREYRVLSALRDTEVPVPEVFCYCSDASVIGSEFYVMACVDGHVNWQSRLPDATPAQRSAMFDELNRVMAALHRLDVSALGLDDYGAKGNYFVRQIKRWTHQYRASETQRIESMERLIEWLPAHVPASERVSVVHGDFRIDNVIFDPVEPRIVAVLDWELSTLGDPLADFSYLCLAWHLPADGFRGLGPIDDAQLQALGIPLERDFVERYCERAGVPAVSEAEWNFYLAYNLFRGVGILQGIMKRAIDGNASSRHAREAGGRAAQLADVAWRCAERAMAS</sequence>
<reference evidence="2 3" key="1">
    <citation type="submission" date="2016-10" db="EMBL/GenBank/DDBJ databases">
        <authorList>
            <person name="de Groot N.N."/>
        </authorList>
    </citation>
    <scope>NUCLEOTIDE SEQUENCE [LARGE SCALE GENOMIC DNA]</scope>
    <source>
        <strain evidence="2 3">LMG 23650</strain>
    </source>
</reference>
<dbReference type="Proteomes" id="UP000199548">
    <property type="component" value="Unassembled WGS sequence"/>
</dbReference>
<dbReference type="STRING" id="420953.SAMN05192543_103161"/>
<organism evidence="2 3">
    <name type="scientific">Paraburkholderia megapolitana</name>
    <dbReference type="NCBI Taxonomy" id="420953"/>
    <lineage>
        <taxon>Bacteria</taxon>
        <taxon>Pseudomonadati</taxon>
        <taxon>Pseudomonadota</taxon>
        <taxon>Betaproteobacteria</taxon>
        <taxon>Burkholderiales</taxon>
        <taxon>Burkholderiaceae</taxon>
        <taxon>Paraburkholderia</taxon>
    </lineage>
</organism>
<dbReference type="RefSeq" id="WP_091011099.1">
    <property type="nucleotide sequence ID" value="NZ_CP041745.1"/>
</dbReference>
<name>A0A1I3IC45_9BURK</name>
<accession>A0A1I3IC45</accession>
<evidence type="ECO:0000259" key="1">
    <source>
        <dbReference type="Pfam" id="PF01636"/>
    </source>
</evidence>
<dbReference type="AlphaFoldDB" id="A0A1I3IC45"/>
<dbReference type="Gene3D" id="3.90.1200.10">
    <property type="match status" value="1"/>
</dbReference>
<dbReference type="OrthoDB" id="3806873at2"/>
<protein>
    <submittedName>
        <fullName evidence="2">Predicted kinase, aminoglycoside phosphotransferase (APT) family</fullName>
    </submittedName>
</protein>
<dbReference type="InterPro" id="IPR041726">
    <property type="entry name" value="ACAD10_11_N"/>
</dbReference>
<dbReference type="EMBL" id="FOQU01000003">
    <property type="protein sequence ID" value="SFI45521.1"/>
    <property type="molecule type" value="Genomic_DNA"/>
</dbReference>